<evidence type="ECO:0000313" key="3">
    <source>
        <dbReference type="Proteomes" id="UP000694407"/>
    </source>
</evidence>
<reference evidence="2" key="2">
    <citation type="submission" date="2025-09" db="UniProtKB">
        <authorList>
            <consortium name="Ensembl"/>
        </authorList>
    </citation>
    <scope>IDENTIFICATION</scope>
</reference>
<feature type="signal peptide" evidence="1">
    <location>
        <begin position="1"/>
        <end position="28"/>
    </location>
</feature>
<accession>A0A8C6A2C4</accession>
<dbReference type="Proteomes" id="UP000694407">
    <property type="component" value="Unplaced"/>
</dbReference>
<protein>
    <submittedName>
        <fullName evidence="2">Uncharacterized protein</fullName>
    </submittedName>
</protein>
<proteinExistence type="predicted"/>
<keyword evidence="1" id="KW-0732">Signal</keyword>
<feature type="chain" id="PRO_5034994565" evidence="1">
    <location>
        <begin position="29"/>
        <end position="50"/>
    </location>
</feature>
<name>A0A8C6A2C4_MARMA</name>
<dbReference type="AlphaFoldDB" id="A0A8C6A2C4"/>
<sequence>MIMHLPTIFTNLPGVSFLLHVILHCCLSINHPEKQEMWTALSLPRFQDIV</sequence>
<evidence type="ECO:0000313" key="2">
    <source>
        <dbReference type="Ensembl" id="ENSMMMP00000023325.1"/>
    </source>
</evidence>
<evidence type="ECO:0000256" key="1">
    <source>
        <dbReference type="SAM" id="SignalP"/>
    </source>
</evidence>
<organism evidence="2 3">
    <name type="scientific">Marmota marmota marmota</name>
    <name type="common">Alpine marmot</name>
    <dbReference type="NCBI Taxonomy" id="9994"/>
    <lineage>
        <taxon>Eukaryota</taxon>
        <taxon>Metazoa</taxon>
        <taxon>Chordata</taxon>
        <taxon>Craniata</taxon>
        <taxon>Vertebrata</taxon>
        <taxon>Euteleostomi</taxon>
        <taxon>Mammalia</taxon>
        <taxon>Eutheria</taxon>
        <taxon>Euarchontoglires</taxon>
        <taxon>Glires</taxon>
        <taxon>Rodentia</taxon>
        <taxon>Sciuromorpha</taxon>
        <taxon>Sciuridae</taxon>
        <taxon>Xerinae</taxon>
        <taxon>Marmotini</taxon>
        <taxon>Marmota</taxon>
    </lineage>
</organism>
<reference evidence="2" key="1">
    <citation type="submission" date="2025-08" db="UniProtKB">
        <authorList>
            <consortium name="Ensembl"/>
        </authorList>
    </citation>
    <scope>IDENTIFICATION</scope>
</reference>
<keyword evidence="3" id="KW-1185">Reference proteome</keyword>
<dbReference type="Ensembl" id="ENSMMMT00000026421.1">
    <property type="protein sequence ID" value="ENSMMMP00000023325.1"/>
    <property type="gene ID" value="ENSMMMG00000020435.1"/>
</dbReference>